<evidence type="ECO:0000313" key="4">
    <source>
        <dbReference type="Proteomes" id="UP000815698"/>
    </source>
</evidence>
<dbReference type="SUPFAM" id="SSF54211">
    <property type="entry name" value="Ribosomal protein S5 domain 2-like"/>
    <property type="match status" value="1"/>
</dbReference>
<feature type="domain" description="PDZ" evidence="2">
    <location>
        <begin position="149"/>
        <end position="207"/>
    </location>
</feature>
<name>A0ABM6PMW5_9MICO</name>
<evidence type="ECO:0000313" key="3">
    <source>
        <dbReference type="EMBL" id="ATH96899.1"/>
    </source>
</evidence>
<keyword evidence="1" id="KW-0812">Transmembrane</keyword>
<dbReference type="InterPro" id="IPR014721">
    <property type="entry name" value="Ribsml_uS5_D2-typ_fold_subgr"/>
</dbReference>
<keyword evidence="4" id="KW-1185">Reference proteome</keyword>
<dbReference type="InterPro" id="IPR027065">
    <property type="entry name" value="Lon_Prtase"/>
</dbReference>
<evidence type="ECO:0000256" key="1">
    <source>
        <dbReference type="SAM" id="Phobius"/>
    </source>
</evidence>
<dbReference type="Proteomes" id="UP000815698">
    <property type="component" value="Chromosome"/>
</dbReference>
<dbReference type="PANTHER" id="PTHR10046">
    <property type="entry name" value="ATP DEPENDENT LON PROTEASE FAMILY MEMBER"/>
    <property type="match status" value="1"/>
</dbReference>
<dbReference type="PROSITE" id="PS50106">
    <property type="entry name" value="PDZ"/>
    <property type="match status" value="1"/>
</dbReference>
<dbReference type="Pfam" id="PF05362">
    <property type="entry name" value="Lon_C"/>
    <property type="match status" value="1"/>
</dbReference>
<proteinExistence type="predicted"/>
<dbReference type="EMBL" id="CP023482">
    <property type="protein sequence ID" value="ATH96899.1"/>
    <property type="molecule type" value="Genomic_DNA"/>
</dbReference>
<dbReference type="InterPro" id="IPR008269">
    <property type="entry name" value="Lon_proteolytic"/>
</dbReference>
<feature type="transmembrane region" description="Helical" evidence="1">
    <location>
        <begin position="41"/>
        <end position="64"/>
    </location>
</feature>
<keyword evidence="1" id="KW-0472">Membrane</keyword>
<evidence type="ECO:0000259" key="2">
    <source>
        <dbReference type="PROSITE" id="PS50106"/>
    </source>
</evidence>
<dbReference type="Gene3D" id="2.30.42.10">
    <property type="match status" value="1"/>
</dbReference>
<dbReference type="Gene3D" id="3.30.230.10">
    <property type="match status" value="1"/>
</dbReference>
<protein>
    <recommendedName>
        <fullName evidence="2">PDZ domain-containing protein</fullName>
    </recommendedName>
</protein>
<dbReference type="InterPro" id="IPR001478">
    <property type="entry name" value="PDZ"/>
</dbReference>
<accession>A0ABM6PMW5</accession>
<keyword evidence="1" id="KW-1133">Transmembrane helix</keyword>
<dbReference type="Pfam" id="PF13180">
    <property type="entry name" value="PDZ_2"/>
    <property type="match status" value="1"/>
</dbReference>
<dbReference type="InterPro" id="IPR036034">
    <property type="entry name" value="PDZ_sf"/>
</dbReference>
<dbReference type="InterPro" id="IPR020568">
    <property type="entry name" value="Ribosomal_Su5_D2-typ_SF"/>
</dbReference>
<organism evidence="3 4">
    <name type="scientific">Dermabacter jinjuensis</name>
    <dbReference type="NCBI Taxonomy" id="1667168"/>
    <lineage>
        <taxon>Bacteria</taxon>
        <taxon>Bacillati</taxon>
        <taxon>Actinomycetota</taxon>
        <taxon>Actinomycetes</taxon>
        <taxon>Micrococcales</taxon>
        <taxon>Dermabacteraceae</taxon>
        <taxon>Dermabacter</taxon>
    </lineage>
</organism>
<dbReference type="SMART" id="SM00228">
    <property type="entry name" value="PDZ"/>
    <property type="match status" value="1"/>
</dbReference>
<reference evidence="3 4" key="1">
    <citation type="journal article" date="2016" name="Int. J. Syst. Evol. Microbiol.">
        <title>Dermabacter jinjuensis sp. nov., a novel species of the genus Dermabacter isolated from a clinical specimen.</title>
        <authorList>
            <person name="Park Y.K."/>
            <person name="Lee K.M."/>
            <person name="Lee W.K."/>
            <person name="Cho M.J."/>
            <person name="Lee H.S."/>
            <person name="Cho Y.G."/>
            <person name="Lee Y.C."/>
            <person name="Lee W.K."/>
            <person name="Seong W.K."/>
            <person name="Hwang K.J."/>
        </authorList>
    </citation>
    <scope>NUCLEOTIDE SEQUENCE [LARGE SCALE GENOMIC DNA]</scope>
    <source>
        <strain evidence="3 4">32T</strain>
    </source>
</reference>
<dbReference type="SUPFAM" id="SSF50156">
    <property type="entry name" value="PDZ domain-like"/>
    <property type="match status" value="1"/>
</dbReference>
<gene>
    <name evidence="3" type="ORF">COP05_07230</name>
</gene>
<sequence>MQALSRNLWDNDRVKNALSKLMVVPASVTNARLYKRRLWTVNLSALVLVVMTVVAAVLPAPYVVESPGPSLNVLGEYEGKDIVSVENRDGAASEGELRMTTVSVQGSPGYDIPLAGVMSAWFDRDRSIMPVEALYPDDTDAEDNSLMNTVEMNGSQQEAIAAALAKQGISYSTTTIVAGVRSDGGAANRLEPGDVVLTVNGQQVTDVASAGEAIGRTPRGQKVNVTVRRKGEEKSFALTPRYEGERALVGIVLSRGFEFPVKVNFALDGIGGPSAGMIFALAIYDEMTPGDLTGGKKIAGTGTIDEQGTVGPIGGIRQKMIGARSDGAEYFLAPSANCDEVTGHIPEGLQVVKIDSLSDAINSVEQIASTGSIEGLPTCG</sequence>